<comment type="caution">
    <text evidence="1">The sequence shown here is derived from an EMBL/GenBank/DDBJ whole genome shotgun (WGS) entry which is preliminary data.</text>
</comment>
<protein>
    <submittedName>
        <fullName evidence="1">Uncharacterized protein</fullName>
    </submittedName>
</protein>
<dbReference type="EMBL" id="JAYMYQ010000004">
    <property type="protein sequence ID" value="KAK7338519.1"/>
    <property type="molecule type" value="Genomic_DNA"/>
</dbReference>
<proteinExistence type="predicted"/>
<gene>
    <name evidence="1" type="ORF">VNO77_19131</name>
</gene>
<evidence type="ECO:0000313" key="2">
    <source>
        <dbReference type="Proteomes" id="UP001367508"/>
    </source>
</evidence>
<reference evidence="1 2" key="1">
    <citation type="submission" date="2024-01" db="EMBL/GenBank/DDBJ databases">
        <title>The genomes of 5 underutilized Papilionoideae crops provide insights into root nodulation and disease resistanc.</title>
        <authorList>
            <person name="Jiang F."/>
        </authorList>
    </citation>
    <scope>NUCLEOTIDE SEQUENCE [LARGE SCALE GENOMIC DNA]</scope>
    <source>
        <strain evidence="1">LVBAO_FW01</strain>
        <tissue evidence="1">Leaves</tissue>
    </source>
</reference>
<name>A0AAN9LM61_CANGL</name>
<organism evidence="1 2">
    <name type="scientific">Canavalia gladiata</name>
    <name type="common">Sword bean</name>
    <name type="synonym">Dolichos gladiatus</name>
    <dbReference type="NCBI Taxonomy" id="3824"/>
    <lineage>
        <taxon>Eukaryota</taxon>
        <taxon>Viridiplantae</taxon>
        <taxon>Streptophyta</taxon>
        <taxon>Embryophyta</taxon>
        <taxon>Tracheophyta</taxon>
        <taxon>Spermatophyta</taxon>
        <taxon>Magnoliopsida</taxon>
        <taxon>eudicotyledons</taxon>
        <taxon>Gunneridae</taxon>
        <taxon>Pentapetalae</taxon>
        <taxon>rosids</taxon>
        <taxon>fabids</taxon>
        <taxon>Fabales</taxon>
        <taxon>Fabaceae</taxon>
        <taxon>Papilionoideae</taxon>
        <taxon>50 kb inversion clade</taxon>
        <taxon>NPAAA clade</taxon>
        <taxon>indigoferoid/millettioid clade</taxon>
        <taxon>Phaseoleae</taxon>
        <taxon>Canavalia</taxon>
    </lineage>
</organism>
<keyword evidence="2" id="KW-1185">Reference proteome</keyword>
<accession>A0AAN9LM61</accession>
<dbReference type="Proteomes" id="UP001367508">
    <property type="component" value="Unassembled WGS sequence"/>
</dbReference>
<dbReference type="AlphaFoldDB" id="A0AAN9LM61"/>
<evidence type="ECO:0000313" key="1">
    <source>
        <dbReference type="EMBL" id="KAK7338519.1"/>
    </source>
</evidence>
<sequence>MVMTPGRLCEMGSTSSLTYLPFCWAAMPHNQTKPYIFSDELFAPISNTTTLFKVALTWTKTGGLAN</sequence>